<evidence type="ECO:0000259" key="5">
    <source>
        <dbReference type="PROSITE" id="PS50011"/>
    </source>
</evidence>
<keyword evidence="3" id="KW-0418">Kinase</keyword>
<dbReference type="InterPro" id="IPR000719">
    <property type="entry name" value="Prot_kinase_dom"/>
</dbReference>
<dbReference type="SUPFAM" id="SSF56112">
    <property type="entry name" value="Protein kinase-like (PK-like)"/>
    <property type="match status" value="1"/>
</dbReference>
<evidence type="ECO:0000313" key="6">
    <source>
        <dbReference type="EMBL" id="CAG8818281.1"/>
    </source>
</evidence>
<dbReference type="PANTHER" id="PTHR44329:SF288">
    <property type="entry name" value="MITOGEN-ACTIVATED PROTEIN KINASE KINASE KINASE 20"/>
    <property type="match status" value="1"/>
</dbReference>
<feature type="domain" description="Protein kinase" evidence="5">
    <location>
        <begin position="1"/>
        <end position="227"/>
    </location>
</feature>
<dbReference type="SMART" id="SM00220">
    <property type="entry name" value="S_TKc"/>
    <property type="match status" value="1"/>
</dbReference>
<keyword evidence="2" id="KW-0547">Nucleotide-binding</keyword>
<dbReference type="Proteomes" id="UP000789759">
    <property type="component" value="Unassembled WGS sequence"/>
</dbReference>
<accession>A0A9N9P9G2</accession>
<dbReference type="GO" id="GO:0005524">
    <property type="term" value="F:ATP binding"/>
    <property type="evidence" value="ECO:0007669"/>
    <property type="project" value="UniProtKB-KW"/>
</dbReference>
<dbReference type="EMBL" id="CAJVQA010046512">
    <property type="protein sequence ID" value="CAG8818281.1"/>
    <property type="molecule type" value="Genomic_DNA"/>
</dbReference>
<evidence type="ECO:0000256" key="2">
    <source>
        <dbReference type="ARBA" id="ARBA00022741"/>
    </source>
</evidence>
<evidence type="ECO:0000313" key="7">
    <source>
        <dbReference type="Proteomes" id="UP000789759"/>
    </source>
</evidence>
<dbReference type="AlphaFoldDB" id="A0A9N9P9G2"/>
<keyword evidence="4" id="KW-0067">ATP-binding</keyword>
<keyword evidence="7" id="KW-1185">Reference proteome</keyword>
<dbReference type="Gene3D" id="1.10.510.10">
    <property type="entry name" value="Transferase(Phosphotransferase) domain 1"/>
    <property type="match status" value="1"/>
</dbReference>
<name>A0A9N9P9G2_9GLOM</name>
<gene>
    <name evidence="6" type="ORF">CPELLU_LOCUS19421</name>
</gene>
<sequence>MSKSIVISHKNVNRATKELKVAGYKSTKKLSNSSKQVSYNKHNSLKHHNLRNVDVKNVITFYGLVRMPNDKVCLVMEYAENRNLHNHLSGNRLNLKLKTKWAIDIQRGLLACHEHSIMNLDLKTRNIFIDYNLILKIADFGLSYMRPESDIRYEARGLLQWASPEYVSKKLKMQEYYKDQPDLSAKLSRRIADLIAVLTKKDVKGELKDVVKKCCNYNPPEHIALKE</sequence>
<dbReference type="PANTHER" id="PTHR44329">
    <property type="entry name" value="SERINE/THREONINE-PROTEIN KINASE TNNI3K-RELATED"/>
    <property type="match status" value="1"/>
</dbReference>
<evidence type="ECO:0000256" key="3">
    <source>
        <dbReference type="ARBA" id="ARBA00022777"/>
    </source>
</evidence>
<evidence type="ECO:0000256" key="4">
    <source>
        <dbReference type="ARBA" id="ARBA00022840"/>
    </source>
</evidence>
<feature type="non-terminal residue" evidence="6">
    <location>
        <position position="227"/>
    </location>
</feature>
<dbReference type="InterPro" id="IPR011009">
    <property type="entry name" value="Kinase-like_dom_sf"/>
</dbReference>
<dbReference type="PROSITE" id="PS50011">
    <property type="entry name" value="PROTEIN_KINASE_DOM"/>
    <property type="match status" value="1"/>
</dbReference>
<protein>
    <submittedName>
        <fullName evidence="6">15536_t:CDS:1</fullName>
    </submittedName>
</protein>
<dbReference type="GO" id="GO:0004674">
    <property type="term" value="F:protein serine/threonine kinase activity"/>
    <property type="evidence" value="ECO:0007669"/>
    <property type="project" value="TreeGrafter"/>
</dbReference>
<evidence type="ECO:0000256" key="1">
    <source>
        <dbReference type="ARBA" id="ARBA00022679"/>
    </source>
</evidence>
<dbReference type="InterPro" id="IPR051681">
    <property type="entry name" value="Ser/Thr_Kinases-Pseudokinases"/>
</dbReference>
<reference evidence="6" key="1">
    <citation type="submission" date="2021-06" db="EMBL/GenBank/DDBJ databases">
        <authorList>
            <person name="Kallberg Y."/>
            <person name="Tangrot J."/>
            <person name="Rosling A."/>
        </authorList>
    </citation>
    <scope>NUCLEOTIDE SEQUENCE</scope>
    <source>
        <strain evidence="6">FL966</strain>
    </source>
</reference>
<dbReference type="Pfam" id="PF00069">
    <property type="entry name" value="Pkinase"/>
    <property type="match status" value="1"/>
</dbReference>
<proteinExistence type="predicted"/>
<keyword evidence="1" id="KW-0808">Transferase</keyword>
<organism evidence="6 7">
    <name type="scientific">Cetraspora pellucida</name>
    <dbReference type="NCBI Taxonomy" id="1433469"/>
    <lineage>
        <taxon>Eukaryota</taxon>
        <taxon>Fungi</taxon>
        <taxon>Fungi incertae sedis</taxon>
        <taxon>Mucoromycota</taxon>
        <taxon>Glomeromycotina</taxon>
        <taxon>Glomeromycetes</taxon>
        <taxon>Diversisporales</taxon>
        <taxon>Gigasporaceae</taxon>
        <taxon>Cetraspora</taxon>
    </lineage>
</organism>
<comment type="caution">
    <text evidence="6">The sequence shown here is derived from an EMBL/GenBank/DDBJ whole genome shotgun (WGS) entry which is preliminary data.</text>
</comment>
<dbReference type="OrthoDB" id="2385419at2759"/>